<dbReference type="GeneID" id="110213069"/>
<feature type="compositionally biased region" description="Polar residues" evidence="4">
    <location>
        <begin position="37"/>
        <end position="46"/>
    </location>
</feature>
<evidence type="ECO:0000256" key="4">
    <source>
        <dbReference type="SAM" id="MobiDB-lite"/>
    </source>
</evidence>
<feature type="region of interest" description="Disordered" evidence="4">
    <location>
        <begin position="29"/>
        <end position="52"/>
    </location>
</feature>
<proteinExistence type="inferred from homology"/>
<sequence>MDLVQEGPGSHGNQSPHHQARFEAGIPGTWHHAGLGAQTQNRTSPCPQEAYTPQRGQCNFTEDHLRHVEKDVLIPKIMREKARERCSDHVQDFTKCCKDSGFLMVVKCRKENSALKECLTAHYRNPDFYEECKMEYLKEREEFRKTGIHSKNRLQKLPTNI</sequence>
<dbReference type="InParanoid" id="A0A6P5KUW3"/>
<keyword evidence="2" id="KW-1015">Disulfide bond</keyword>
<name>A0A6P5KUW3_PHACI</name>
<dbReference type="AlphaFoldDB" id="A0A6P5KUW3"/>
<dbReference type="KEGG" id="pcw:110213069"/>
<organism evidence="5 6">
    <name type="scientific">Phascolarctos cinereus</name>
    <name type="common">Koala</name>
    <dbReference type="NCBI Taxonomy" id="38626"/>
    <lineage>
        <taxon>Eukaryota</taxon>
        <taxon>Metazoa</taxon>
        <taxon>Chordata</taxon>
        <taxon>Craniata</taxon>
        <taxon>Vertebrata</taxon>
        <taxon>Euteleostomi</taxon>
        <taxon>Mammalia</taxon>
        <taxon>Metatheria</taxon>
        <taxon>Diprotodontia</taxon>
        <taxon>Phascolarctidae</taxon>
        <taxon>Phascolarctos</taxon>
    </lineage>
</organism>
<evidence type="ECO:0000256" key="2">
    <source>
        <dbReference type="ARBA" id="ARBA00023157"/>
    </source>
</evidence>
<keyword evidence="3" id="KW-0496">Mitochondrion</keyword>
<dbReference type="InterPro" id="IPR013892">
    <property type="entry name" value="Cyt_c_biogenesis_Cmc1-like"/>
</dbReference>
<evidence type="ECO:0000256" key="1">
    <source>
        <dbReference type="ARBA" id="ARBA00007347"/>
    </source>
</evidence>
<dbReference type="GO" id="GO:0005739">
    <property type="term" value="C:mitochondrion"/>
    <property type="evidence" value="ECO:0007669"/>
    <property type="project" value="UniProtKB-SubCell"/>
</dbReference>
<reference evidence="6" key="1">
    <citation type="submission" date="2025-08" db="UniProtKB">
        <authorList>
            <consortium name="RefSeq"/>
        </authorList>
    </citation>
    <scope>IDENTIFICATION</scope>
    <source>
        <tissue evidence="6">Spleen</tissue>
    </source>
</reference>
<dbReference type="PROSITE" id="PS51808">
    <property type="entry name" value="CHCH"/>
    <property type="match status" value="1"/>
</dbReference>
<dbReference type="PANTHER" id="PTHR22977:SF5">
    <property type="entry name" value="COX ASSEMBLY MITOCHONDRIAL PROTEIN HOMOLOG"/>
    <property type="match status" value="1"/>
</dbReference>
<accession>A0A6P5KUW3</accession>
<comment type="similarity">
    <text evidence="1 3">Belongs to the CMC family.</text>
</comment>
<dbReference type="RefSeq" id="XP_020848962.1">
    <property type="nucleotide sequence ID" value="XM_020993303.1"/>
</dbReference>
<evidence type="ECO:0000313" key="6">
    <source>
        <dbReference type="RefSeq" id="XP_020848962.1"/>
    </source>
</evidence>
<dbReference type="PANTHER" id="PTHR22977">
    <property type="entry name" value="COX ASSEMBLY MITOCHONDRIAL PROTEIN"/>
    <property type="match status" value="1"/>
</dbReference>
<keyword evidence="5" id="KW-1185">Reference proteome</keyword>
<gene>
    <name evidence="6" type="primary">CMC1</name>
</gene>
<dbReference type="CTD" id="152100"/>
<comment type="subcellular location">
    <subcellularLocation>
        <location evidence="3">Mitochondrion</location>
    </subcellularLocation>
</comment>
<dbReference type="Proteomes" id="UP000515140">
    <property type="component" value="Unplaced"/>
</dbReference>
<evidence type="ECO:0000313" key="5">
    <source>
        <dbReference type="Proteomes" id="UP000515140"/>
    </source>
</evidence>
<dbReference type="Pfam" id="PF08583">
    <property type="entry name" value="Cmc1"/>
    <property type="match status" value="1"/>
</dbReference>
<dbReference type="FunCoup" id="A0A6P5KUW3">
    <property type="interactions" value="501"/>
</dbReference>
<protein>
    <recommendedName>
        <fullName evidence="3">COX assembly mitochondrial protein</fullName>
    </recommendedName>
</protein>
<evidence type="ECO:0000256" key="3">
    <source>
        <dbReference type="RuleBase" id="RU364104"/>
    </source>
</evidence>